<dbReference type="EMBL" id="JAYKXH010000004">
    <property type="protein sequence ID" value="KAK7171428.1"/>
    <property type="molecule type" value="Genomic_DNA"/>
</dbReference>
<comment type="subcellular location">
    <subcellularLocation>
        <location evidence="1">Cytoplasm</location>
    </subcellularLocation>
</comment>
<dbReference type="Pfam" id="PF21670">
    <property type="entry name" value="HOOK_N_NuMA"/>
    <property type="match status" value="1"/>
</dbReference>
<comment type="caution">
    <text evidence="8">The sequence shown here is derived from an EMBL/GenBank/DDBJ whole genome shotgun (WGS) entry which is preliminary data.</text>
</comment>
<dbReference type="GO" id="GO:0008017">
    <property type="term" value="F:microtubule binding"/>
    <property type="evidence" value="ECO:0007669"/>
    <property type="project" value="TreeGrafter"/>
</dbReference>
<gene>
    <name evidence="8" type="ORF">R3I93_003896</name>
</gene>
<proteinExistence type="predicted"/>
<feature type="domain" description="Nuclear mitotic apparatus protein 1 N-terminal hook" evidence="7">
    <location>
        <begin position="7"/>
        <end position="150"/>
    </location>
</feature>
<evidence type="ECO:0000256" key="2">
    <source>
        <dbReference type="ARBA" id="ARBA00022490"/>
    </source>
</evidence>
<dbReference type="PANTHER" id="PTHR18902">
    <property type="entry name" value="NUCLEAR MITOTIC APPARATUS PROTEIN 1-RELATED"/>
    <property type="match status" value="1"/>
</dbReference>
<dbReference type="GO" id="GO:0005737">
    <property type="term" value="C:cytoplasm"/>
    <property type="evidence" value="ECO:0007669"/>
    <property type="project" value="UniProtKB-SubCell"/>
</dbReference>
<accession>A0AAN9HFU5</accession>
<feature type="coiled-coil region" evidence="5">
    <location>
        <begin position="546"/>
        <end position="675"/>
    </location>
</feature>
<dbReference type="GO" id="GO:0000922">
    <property type="term" value="C:spindle pole"/>
    <property type="evidence" value="ECO:0007669"/>
    <property type="project" value="TreeGrafter"/>
</dbReference>
<evidence type="ECO:0000256" key="4">
    <source>
        <dbReference type="ARBA" id="ARBA00023054"/>
    </source>
</evidence>
<dbReference type="InterPro" id="IPR048724">
    <property type="entry name" value="NuMA_N_HOOK"/>
</dbReference>
<evidence type="ECO:0000256" key="1">
    <source>
        <dbReference type="ARBA" id="ARBA00004496"/>
    </source>
</evidence>
<dbReference type="GO" id="GO:0005876">
    <property type="term" value="C:spindle microtubule"/>
    <property type="evidence" value="ECO:0007669"/>
    <property type="project" value="TreeGrafter"/>
</dbReference>
<evidence type="ECO:0000313" key="8">
    <source>
        <dbReference type="EMBL" id="KAK7171428.1"/>
    </source>
</evidence>
<evidence type="ECO:0000313" key="9">
    <source>
        <dbReference type="Proteomes" id="UP001364617"/>
    </source>
</evidence>
<evidence type="ECO:0000256" key="5">
    <source>
        <dbReference type="SAM" id="Coils"/>
    </source>
</evidence>
<dbReference type="InterPro" id="IPR051841">
    <property type="entry name" value="MT-Golgi_org_protein"/>
</dbReference>
<dbReference type="Proteomes" id="UP001364617">
    <property type="component" value="Unassembled WGS sequence"/>
</dbReference>
<feature type="compositionally biased region" description="Polar residues" evidence="6">
    <location>
        <begin position="773"/>
        <end position="791"/>
    </location>
</feature>
<dbReference type="CDD" id="cd22224">
    <property type="entry name" value="HkD_NuMA"/>
    <property type="match status" value="1"/>
</dbReference>
<feature type="coiled-coil region" evidence="5">
    <location>
        <begin position="216"/>
        <end position="296"/>
    </location>
</feature>
<evidence type="ECO:0000256" key="6">
    <source>
        <dbReference type="SAM" id="MobiDB-lite"/>
    </source>
</evidence>
<feature type="region of interest" description="Disordered" evidence="6">
    <location>
        <begin position="751"/>
        <end position="791"/>
    </location>
</feature>
<organism evidence="8 9">
    <name type="scientific">Phoxinus phoxinus</name>
    <name type="common">Eurasian minnow</name>
    <dbReference type="NCBI Taxonomy" id="58324"/>
    <lineage>
        <taxon>Eukaryota</taxon>
        <taxon>Metazoa</taxon>
        <taxon>Chordata</taxon>
        <taxon>Craniata</taxon>
        <taxon>Vertebrata</taxon>
        <taxon>Euteleostomi</taxon>
        <taxon>Actinopterygii</taxon>
        <taxon>Neopterygii</taxon>
        <taxon>Teleostei</taxon>
        <taxon>Ostariophysi</taxon>
        <taxon>Cypriniformes</taxon>
        <taxon>Leuciscidae</taxon>
        <taxon>Phoxininae</taxon>
        <taxon>Phoxinus</taxon>
    </lineage>
</organism>
<evidence type="ECO:0000259" key="7">
    <source>
        <dbReference type="Pfam" id="PF21670"/>
    </source>
</evidence>
<dbReference type="AlphaFoldDB" id="A0AAN9HFU5"/>
<feature type="coiled-coil region" evidence="5">
    <location>
        <begin position="332"/>
        <end position="455"/>
    </location>
</feature>
<keyword evidence="2" id="KW-0963">Cytoplasm</keyword>
<keyword evidence="3" id="KW-0597">Phosphoprotein</keyword>
<protein>
    <recommendedName>
        <fullName evidence="7">Nuclear mitotic apparatus protein 1 N-terminal hook domain-containing protein</fullName>
    </recommendedName>
</protein>
<dbReference type="PANTHER" id="PTHR18902:SF24">
    <property type="entry name" value="NUCLEAR MITOTIC APPARATUS PROTEIN 1"/>
    <property type="match status" value="1"/>
</dbReference>
<evidence type="ECO:0000256" key="3">
    <source>
        <dbReference type="ARBA" id="ARBA00022553"/>
    </source>
</evidence>
<reference evidence="8 9" key="1">
    <citation type="submission" date="2024-02" db="EMBL/GenBank/DDBJ databases">
        <title>Chromosome-level genome assembly of the Eurasian Minnow (Phoxinus phoxinus).</title>
        <authorList>
            <person name="Oriowo T.O."/>
            <person name="Martin S."/>
            <person name="Stange M."/>
            <person name="Chrysostomakis Y."/>
            <person name="Brown T."/>
            <person name="Winkler S."/>
            <person name="Kukowka S."/>
            <person name="Myers E.W."/>
            <person name="Bohne A."/>
        </authorList>
    </citation>
    <scope>NUCLEOTIDE SEQUENCE [LARGE SCALE GENOMIC DNA]</scope>
    <source>
        <strain evidence="8">ZFMK-TIS-60720</strain>
        <tissue evidence="8">Whole Organism</tissue>
    </source>
</reference>
<keyword evidence="9" id="KW-1185">Reference proteome</keyword>
<dbReference type="GO" id="GO:0005813">
    <property type="term" value="C:centrosome"/>
    <property type="evidence" value="ECO:0007669"/>
    <property type="project" value="TreeGrafter"/>
</dbReference>
<keyword evidence="4 5" id="KW-0175">Coiled coil</keyword>
<name>A0AAN9HFU5_9TELE</name>
<sequence>MELNGIKEAALLSWINSVCPEEPINKITQMMDGHRLLKLAYKVRGKESRDDLFVSPAPNMMEMLSSILREEFQFSPRQASLMFQKISQGIELELQTAKVVLVLCYCGFKRYNMVPLDTKTGLMIASMFHFVEDDADGLSLDDDLNKFLTKASVMTFSTSSSGSSCCSPLYTDDDGDESPFTRHFQKPRVQIQELVTVAGSSDRCPVQDKMSTPQLLKRLRKELAHGADVRDELEKELADQINVISEKEGLIVQLQHRVDRMLREQRELEKDHKAALLELQEKNESLLRRVHEVVKQCHDLKTENSLKDKKIDELAEENQTFAAQVRNTFAQLARAEEEVTKLTLAHESSLAEWRSRKEFLEHELNEAVTHRECLSEQVQILQGKVSVLEDELLKAQSQERGEVLGPIMEALNKIESFQSRILELSEQISLKDEEIRNLRNEYDSVDHELKLVKEQNIELIKSNRKEHEETVKLQQELHSASSAASEKQEEMLVLSAEVTSLKEQICRYSEHEVQKQQHMSVLETQHNPTSLLNLQADLLRHELCHQVTLQEKAQELEKTVRELQAEISERDAQISALKATVKDRQLKSDGLRAQLQLKLEKQNASILALKNLAGQWELQNKELLEKLKITFKQLQHYSSGHQALQRERDQAKAKVDFAEKRLQEWRKMIDDSEDVRCRESLKVRKRPGFHLHVPDTPESVNCISRKATIKSKHANRLSNSQQRQSVVFMIPNTPKSSGGGSLLRRGLRLHEDACKPPPGASGGLRKRPRNKSSKTSNAKPVQTTRVGGNCS</sequence>
<dbReference type="GO" id="GO:0000132">
    <property type="term" value="P:establishment of mitotic spindle orientation"/>
    <property type="evidence" value="ECO:0007669"/>
    <property type="project" value="TreeGrafter"/>
</dbReference>